<evidence type="ECO:0000256" key="1">
    <source>
        <dbReference type="SAM" id="Phobius"/>
    </source>
</evidence>
<organism evidence="2 3">
    <name type="scientific">Neurospora intermedia</name>
    <dbReference type="NCBI Taxonomy" id="5142"/>
    <lineage>
        <taxon>Eukaryota</taxon>
        <taxon>Fungi</taxon>
        <taxon>Dikarya</taxon>
        <taxon>Ascomycota</taxon>
        <taxon>Pezizomycotina</taxon>
        <taxon>Sordariomycetes</taxon>
        <taxon>Sordariomycetidae</taxon>
        <taxon>Sordariales</taxon>
        <taxon>Sordariaceae</taxon>
        <taxon>Neurospora</taxon>
    </lineage>
</organism>
<protein>
    <recommendedName>
        <fullName evidence="4">Secreted protein</fullName>
    </recommendedName>
</protein>
<evidence type="ECO:0000313" key="2">
    <source>
        <dbReference type="EMBL" id="KAL0472522.1"/>
    </source>
</evidence>
<proteinExistence type="predicted"/>
<dbReference type="Proteomes" id="UP001451303">
    <property type="component" value="Unassembled WGS sequence"/>
</dbReference>
<evidence type="ECO:0000313" key="3">
    <source>
        <dbReference type="Proteomes" id="UP001451303"/>
    </source>
</evidence>
<accession>A0ABR3DIK3</accession>
<reference evidence="2 3" key="1">
    <citation type="submission" date="2023-09" db="EMBL/GenBank/DDBJ databases">
        <title>Multi-omics analysis of a traditional fermented food reveals byproduct-associated fungal strains for waste-to-food upcycling.</title>
        <authorList>
            <consortium name="Lawrence Berkeley National Laboratory"/>
            <person name="Rekdal V.M."/>
            <person name="Villalobos-Escobedo J.M."/>
            <person name="Rodriguez-Valeron N."/>
            <person name="Garcia M.O."/>
            <person name="Vasquez D.P."/>
            <person name="Damayanti I."/>
            <person name="Sorensen P.M."/>
            <person name="Baidoo E.E."/>
            <person name="De Carvalho A.C."/>
            <person name="Riley R."/>
            <person name="Lipzen A."/>
            <person name="He G."/>
            <person name="Yan M."/>
            <person name="Haridas S."/>
            <person name="Daum C."/>
            <person name="Yoshinaga Y."/>
            <person name="Ng V."/>
            <person name="Grigoriev I.V."/>
            <person name="Munk R."/>
            <person name="Nuraida L."/>
            <person name="Wijaya C.H."/>
            <person name="Morales P.-C."/>
            <person name="Keasling J.D."/>
        </authorList>
    </citation>
    <scope>NUCLEOTIDE SEQUENCE [LARGE SCALE GENOMIC DNA]</scope>
    <source>
        <strain evidence="2 3">FGSC 2613</strain>
    </source>
</reference>
<comment type="caution">
    <text evidence="2">The sequence shown here is derived from an EMBL/GenBank/DDBJ whole genome shotgun (WGS) entry which is preliminary data.</text>
</comment>
<name>A0ABR3DIK3_NEUIN</name>
<feature type="transmembrane region" description="Helical" evidence="1">
    <location>
        <begin position="129"/>
        <end position="154"/>
    </location>
</feature>
<gene>
    <name evidence="2" type="ORF">QR685DRAFT_238497</name>
</gene>
<keyword evidence="1" id="KW-0472">Membrane</keyword>
<evidence type="ECO:0008006" key="4">
    <source>
        <dbReference type="Google" id="ProtNLM"/>
    </source>
</evidence>
<keyword evidence="3" id="KW-1185">Reference proteome</keyword>
<sequence length="191" mass="21733">MGCHMFYTCVLTAACSGAMYKWTQAPRLFPSSFAGSCFICCNSEMANTVFPASKPFIQYFGDFRTKEALFSLSCVLTRHHLFRQTFSAFVFLDNGTYLHPWIRRPRRSMLAPTHAFIPATERGEILFQVLYHAFSHVFAVLASLTLTFSLCMYYRSAKDGAQDSSWIDIACFRLAQLPPNTKKPKTRCRTG</sequence>
<keyword evidence="1" id="KW-0812">Transmembrane</keyword>
<keyword evidence="1" id="KW-1133">Transmembrane helix</keyword>
<dbReference type="EMBL" id="JAVLET010000003">
    <property type="protein sequence ID" value="KAL0472522.1"/>
    <property type="molecule type" value="Genomic_DNA"/>
</dbReference>